<dbReference type="GO" id="GO:0016491">
    <property type="term" value="F:oxidoreductase activity"/>
    <property type="evidence" value="ECO:0007669"/>
    <property type="project" value="UniProtKB-KW"/>
</dbReference>
<accession>A0A1A9BBW3</accession>
<evidence type="ECO:0000259" key="6">
    <source>
        <dbReference type="Pfam" id="PF03446"/>
    </source>
</evidence>
<dbReference type="PANTHER" id="PTHR43580">
    <property type="entry name" value="OXIDOREDUCTASE GLYR1-RELATED"/>
    <property type="match status" value="1"/>
</dbReference>
<evidence type="ECO:0000256" key="5">
    <source>
        <dbReference type="SAM" id="SignalP"/>
    </source>
</evidence>
<evidence type="ECO:0000256" key="3">
    <source>
        <dbReference type="ARBA" id="ARBA00023027"/>
    </source>
</evidence>
<organism evidence="8 9">
    <name type="scientific">Micromonospora sediminicola</name>
    <dbReference type="NCBI Taxonomy" id="946078"/>
    <lineage>
        <taxon>Bacteria</taxon>
        <taxon>Bacillati</taxon>
        <taxon>Actinomycetota</taxon>
        <taxon>Actinomycetes</taxon>
        <taxon>Micromonosporales</taxon>
        <taxon>Micromonosporaceae</taxon>
        <taxon>Micromonospora</taxon>
    </lineage>
</organism>
<feature type="domain" description="6-phosphogluconate dehydrogenase NADP-binding" evidence="6">
    <location>
        <begin position="4"/>
        <end position="163"/>
    </location>
</feature>
<dbReference type="SUPFAM" id="SSF51735">
    <property type="entry name" value="NAD(P)-binding Rossmann-fold domains"/>
    <property type="match status" value="1"/>
</dbReference>
<feature type="chain" id="PRO_5038551537" evidence="5">
    <location>
        <begin position="18"/>
        <end position="292"/>
    </location>
</feature>
<dbReference type="Pfam" id="PF14833">
    <property type="entry name" value="NAD_binding_11"/>
    <property type="match status" value="1"/>
</dbReference>
<dbReference type="STRING" id="946078.GA0070622_3496"/>
<reference evidence="9" key="1">
    <citation type="submission" date="2016-06" db="EMBL/GenBank/DDBJ databases">
        <authorList>
            <person name="Varghese N."/>
            <person name="Submissions Spin"/>
        </authorList>
    </citation>
    <scope>NUCLEOTIDE SEQUENCE [LARGE SCALE GENOMIC DNA]</scope>
    <source>
        <strain evidence="9">DSM 45794</strain>
    </source>
</reference>
<dbReference type="AlphaFoldDB" id="A0A1A9BBW3"/>
<feature type="active site" evidence="4">
    <location>
        <position position="172"/>
    </location>
</feature>
<dbReference type="InterPro" id="IPR029154">
    <property type="entry name" value="HIBADH-like_NADP-bd"/>
</dbReference>
<dbReference type="InterPro" id="IPR002204">
    <property type="entry name" value="3-OH-isobutyrate_DH-rel_CS"/>
</dbReference>
<dbReference type="InterPro" id="IPR006115">
    <property type="entry name" value="6PGDH_NADP-bd"/>
</dbReference>
<name>A0A1A9BBW3_9ACTN</name>
<dbReference type="EMBL" id="FLRH01000003">
    <property type="protein sequence ID" value="SBT66474.1"/>
    <property type="molecule type" value="Genomic_DNA"/>
</dbReference>
<keyword evidence="2" id="KW-0560">Oxidoreductase</keyword>
<dbReference type="Pfam" id="PF03446">
    <property type="entry name" value="NAD_binding_2"/>
    <property type="match status" value="1"/>
</dbReference>
<feature type="domain" description="3-hydroxyisobutyrate dehydrogenase-like NAD-binding" evidence="7">
    <location>
        <begin position="166"/>
        <end position="283"/>
    </location>
</feature>
<dbReference type="PIRSF" id="PIRSF000103">
    <property type="entry name" value="HIBADH"/>
    <property type="match status" value="1"/>
</dbReference>
<dbReference type="GO" id="GO:0050661">
    <property type="term" value="F:NADP binding"/>
    <property type="evidence" value="ECO:0007669"/>
    <property type="project" value="InterPro"/>
</dbReference>
<dbReference type="Gene3D" id="1.10.1040.10">
    <property type="entry name" value="N-(1-d-carboxylethyl)-l-norvaline Dehydrogenase, domain 2"/>
    <property type="match status" value="1"/>
</dbReference>
<dbReference type="OrthoDB" id="3185659at2"/>
<dbReference type="InterPro" id="IPR015815">
    <property type="entry name" value="HIBADH-related"/>
</dbReference>
<feature type="signal peptide" evidence="5">
    <location>
        <begin position="1"/>
        <end position="17"/>
    </location>
</feature>
<dbReference type="RefSeq" id="WP_091574254.1">
    <property type="nucleotide sequence ID" value="NZ_FLRH01000003.1"/>
</dbReference>
<proteinExistence type="inferred from homology"/>
<dbReference type="PANTHER" id="PTHR43580:SF2">
    <property type="entry name" value="CYTOKINE-LIKE NUCLEAR FACTOR N-PAC"/>
    <property type="match status" value="1"/>
</dbReference>
<keyword evidence="5" id="KW-0732">Signal</keyword>
<dbReference type="InterPro" id="IPR013328">
    <property type="entry name" value="6PGD_dom2"/>
</dbReference>
<sequence length="292" mass="29992">MTRVAMLGLGGMGTPMAANLLGAGLDTVVWNRHPEPARALADRGAEVAADPADAVRRADVAVTMVTDAAVVRAIAVDQGMLAALPAGAVWAQMSTIGVAETGRLAELVAAERPDVTLVDAPVAGSRGPAEQGRLVVLASGPDQARERVAPVFDAVGQRTLWLGPTGAGSRLKLVNNLLLAFVNEGVAAAVALGDTLGLDRDTVREALGGSPLVSPWAAEKLGRIVRDEHDAQYALALALKDVELALREAPPGSFPAGEALAAEWRHAVDQGLGGDDLTVVTRVLGSGATRRP</sequence>
<keyword evidence="9" id="KW-1185">Reference proteome</keyword>
<dbReference type="InterPro" id="IPR008927">
    <property type="entry name" value="6-PGluconate_DH-like_C_sf"/>
</dbReference>
<dbReference type="Proteomes" id="UP000199558">
    <property type="component" value="Unassembled WGS sequence"/>
</dbReference>
<keyword evidence="3" id="KW-0520">NAD</keyword>
<evidence type="ECO:0000259" key="7">
    <source>
        <dbReference type="Pfam" id="PF14833"/>
    </source>
</evidence>
<evidence type="ECO:0000313" key="9">
    <source>
        <dbReference type="Proteomes" id="UP000199558"/>
    </source>
</evidence>
<dbReference type="InterPro" id="IPR036291">
    <property type="entry name" value="NAD(P)-bd_dom_sf"/>
</dbReference>
<evidence type="ECO:0000313" key="8">
    <source>
        <dbReference type="EMBL" id="SBT66474.1"/>
    </source>
</evidence>
<comment type="similarity">
    <text evidence="1">Belongs to the HIBADH-related family.</text>
</comment>
<evidence type="ECO:0000256" key="1">
    <source>
        <dbReference type="ARBA" id="ARBA00009080"/>
    </source>
</evidence>
<protein>
    <submittedName>
        <fullName evidence="8">3-hydroxyisobutyrate dehydrogenase</fullName>
    </submittedName>
</protein>
<dbReference type="SUPFAM" id="SSF48179">
    <property type="entry name" value="6-phosphogluconate dehydrogenase C-terminal domain-like"/>
    <property type="match status" value="1"/>
</dbReference>
<evidence type="ECO:0000256" key="2">
    <source>
        <dbReference type="ARBA" id="ARBA00023002"/>
    </source>
</evidence>
<gene>
    <name evidence="8" type="ORF">GA0070622_3496</name>
</gene>
<dbReference type="Gene3D" id="3.40.50.720">
    <property type="entry name" value="NAD(P)-binding Rossmann-like Domain"/>
    <property type="match status" value="1"/>
</dbReference>
<evidence type="ECO:0000256" key="4">
    <source>
        <dbReference type="PIRSR" id="PIRSR000103-1"/>
    </source>
</evidence>
<dbReference type="InterPro" id="IPR051265">
    <property type="entry name" value="HIBADH-related_NP60_sf"/>
</dbReference>
<dbReference type="PROSITE" id="PS00895">
    <property type="entry name" value="3_HYDROXYISOBUT_DH"/>
    <property type="match status" value="1"/>
</dbReference>
<dbReference type="GO" id="GO:0016054">
    <property type="term" value="P:organic acid catabolic process"/>
    <property type="evidence" value="ECO:0007669"/>
    <property type="project" value="UniProtKB-ARBA"/>
</dbReference>
<dbReference type="GO" id="GO:0051287">
    <property type="term" value="F:NAD binding"/>
    <property type="evidence" value="ECO:0007669"/>
    <property type="project" value="InterPro"/>
</dbReference>